<comment type="caution">
    <text evidence="2">The sequence shown here is derived from an EMBL/GenBank/DDBJ whole genome shotgun (WGS) entry which is preliminary data.</text>
</comment>
<evidence type="ECO:0000313" key="3">
    <source>
        <dbReference type="Proteomes" id="UP000309038"/>
    </source>
</evidence>
<dbReference type="PANTHER" id="PTHR13318">
    <property type="entry name" value="PARTNER OF PAIRED, ISOFORM B-RELATED"/>
    <property type="match status" value="1"/>
</dbReference>
<proteinExistence type="predicted"/>
<reference evidence="2 3" key="1">
    <citation type="submission" date="2019-02" db="EMBL/GenBank/DDBJ databases">
        <title>Genome sequencing of the rare red list fungi Phlebia centrifuga.</title>
        <authorList>
            <person name="Buettner E."/>
            <person name="Kellner H."/>
        </authorList>
    </citation>
    <scope>NUCLEOTIDE SEQUENCE [LARGE SCALE GENOMIC DNA]</scope>
    <source>
        <strain evidence="2 3">DSM 108282</strain>
    </source>
</reference>
<organism evidence="2 3">
    <name type="scientific">Hermanssonia centrifuga</name>
    <dbReference type="NCBI Taxonomy" id="98765"/>
    <lineage>
        <taxon>Eukaryota</taxon>
        <taxon>Fungi</taxon>
        <taxon>Dikarya</taxon>
        <taxon>Basidiomycota</taxon>
        <taxon>Agaricomycotina</taxon>
        <taxon>Agaricomycetes</taxon>
        <taxon>Polyporales</taxon>
        <taxon>Meruliaceae</taxon>
        <taxon>Hermanssonia</taxon>
    </lineage>
</organism>
<evidence type="ECO:0000256" key="1">
    <source>
        <dbReference type="SAM" id="MobiDB-lite"/>
    </source>
</evidence>
<dbReference type="InterPro" id="IPR006553">
    <property type="entry name" value="Leu-rich_rpt_Cys-con_subtyp"/>
</dbReference>
<dbReference type="AlphaFoldDB" id="A0A4S4KMW5"/>
<dbReference type="PANTHER" id="PTHR13318:SF190">
    <property type="entry name" value="PARTNER OF PAIRED, ISOFORM B"/>
    <property type="match status" value="1"/>
</dbReference>
<feature type="region of interest" description="Disordered" evidence="1">
    <location>
        <begin position="334"/>
        <end position="369"/>
    </location>
</feature>
<evidence type="ECO:0000313" key="2">
    <source>
        <dbReference type="EMBL" id="THG99875.1"/>
    </source>
</evidence>
<sequence length="369" mass="40951">MDGEGIRAAAMIAVTRGEQMALKDLRLTGLKRVTDSMMSALGKAAPYLEVLDLGYCKDLHNSAIDAFTSCTEEEAARYEAISLTSREAGRNVADSNRHWRRVTRLRHLVLSACILLTDHACSHLAHAVPKLEFLELAGIGPELHDNGLVRLLNTTPYIRKLDLEDATEVTDDVLLALTPTAPTSVPPGRSRTPPPDPGHALEHLILSYANVESETLSDLVRACTRLRVLEADNTRMTGLVLKEFVHLARERKVTGARVVAVDCRSVGEYVVKELSGYTRPRMGWLSWHARKLAYLDGRDREELGVGQDECDSSRVVVKTFYSWQTVDAVKAAREKKRRSTTRRGLNVSGSSRQSEETRIFGTRYTNSGP</sequence>
<evidence type="ECO:0008006" key="4">
    <source>
        <dbReference type="Google" id="ProtNLM"/>
    </source>
</evidence>
<dbReference type="SUPFAM" id="SSF52047">
    <property type="entry name" value="RNI-like"/>
    <property type="match status" value="1"/>
</dbReference>
<accession>A0A4S4KMW5</accession>
<dbReference type="GO" id="GO:0031146">
    <property type="term" value="P:SCF-dependent proteasomal ubiquitin-dependent protein catabolic process"/>
    <property type="evidence" value="ECO:0007669"/>
    <property type="project" value="TreeGrafter"/>
</dbReference>
<protein>
    <recommendedName>
        <fullName evidence="4">RNI-like protein</fullName>
    </recommendedName>
</protein>
<dbReference type="GO" id="GO:0019005">
    <property type="term" value="C:SCF ubiquitin ligase complex"/>
    <property type="evidence" value="ECO:0007669"/>
    <property type="project" value="TreeGrafter"/>
</dbReference>
<dbReference type="InterPro" id="IPR032675">
    <property type="entry name" value="LRR_dom_sf"/>
</dbReference>
<dbReference type="EMBL" id="SGPJ01000066">
    <property type="protein sequence ID" value="THG99875.1"/>
    <property type="molecule type" value="Genomic_DNA"/>
</dbReference>
<dbReference type="Gene3D" id="3.80.10.10">
    <property type="entry name" value="Ribonuclease Inhibitor"/>
    <property type="match status" value="1"/>
</dbReference>
<dbReference type="Proteomes" id="UP000309038">
    <property type="component" value="Unassembled WGS sequence"/>
</dbReference>
<name>A0A4S4KMW5_9APHY</name>
<keyword evidence="3" id="KW-1185">Reference proteome</keyword>
<gene>
    <name evidence="2" type="ORF">EW026_g2568</name>
</gene>
<dbReference type="SMART" id="SM00367">
    <property type="entry name" value="LRR_CC"/>
    <property type="match status" value="4"/>
</dbReference>